<evidence type="ECO:0000313" key="13">
    <source>
        <dbReference type="Proteomes" id="UP000092213"/>
    </source>
</evidence>
<organism evidence="11 13">
    <name type="scientific">Bordetella bronchialis</name>
    <dbReference type="NCBI Taxonomy" id="463025"/>
    <lineage>
        <taxon>Bacteria</taxon>
        <taxon>Pseudomonadati</taxon>
        <taxon>Pseudomonadota</taxon>
        <taxon>Betaproteobacteria</taxon>
        <taxon>Burkholderiales</taxon>
        <taxon>Alcaligenaceae</taxon>
        <taxon>Bordetella</taxon>
    </lineage>
</organism>
<keyword evidence="5 8" id="KW-0812">Transmembrane</keyword>
<accession>A0A193FSM0</accession>
<dbReference type="AlphaFoldDB" id="A0A193FSM0"/>
<dbReference type="Proteomes" id="UP000091897">
    <property type="component" value="Chromosome"/>
</dbReference>
<sequence length="278" mass="30555">MPHTLSTRTVVVLLAPLSALLLLFFLIPLGLVGWSSIYDQGYTLRGYAEVAGGTLIHRVLQNTLHISVLATLTSLVLGYLIAMHLAAMSPRRRAPYLIMVMLPFWTSILVKSYAFTIVLGSSGVVNRLLGWMSGGSWHVDLLFNRVGVVLGMTNYLLPFMVLPVMASLINQNRSLHLAAEIMGASPWRIFTRITLPLSLPGVCAGVLMCLTLSMGMYITPALLGGRQDMMLANLIDFYTRQTLDWTLASSIAFVLLAISALLIAMLIRVQQDRETTFA</sequence>
<dbReference type="SUPFAM" id="SSF161098">
    <property type="entry name" value="MetI-like"/>
    <property type="match status" value="1"/>
</dbReference>
<keyword evidence="12" id="KW-1185">Reference proteome</keyword>
<dbReference type="RefSeq" id="WP_066343859.1">
    <property type="nucleotide sequence ID" value="NZ_CBCSFJ010000022.1"/>
</dbReference>
<evidence type="ECO:0000313" key="10">
    <source>
        <dbReference type="EMBL" id="ANN65278.1"/>
    </source>
</evidence>
<evidence type="ECO:0000256" key="6">
    <source>
        <dbReference type="ARBA" id="ARBA00022989"/>
    </source>
</evidence>
<keyword evidence="4" id="KW-1003">Cell membrane</keyword>
<reference evidence="12 13" key="1">
    <citation type="submission" date="2016-06" db="EMBL/GenBank/DDBJ databases">
        <title>Complete genome sequences of Bordetella bronchialis and Bordetella flabilis.</title>
        <authorList>
            <person name="LiPuma J.J."/>
            <person name="Spilker T."/>
        </authorList>
    </citation>
    <scope>NUCLEOTIDE SEQUENCE [LARGE SCALE GENOMIC DNA]</scope>
    <source>
        <strain evidence="11 13">AU17976</strain>
        <strain evidence="10 12">AU3182</strain>
    </source>
</reference>
<dbReference type="OrthoDB" id="9808619at2"/>
<evidence type="ECO:0000313" key="11">
    <source>
        <dbReference type="EMBL" id="ANN70313.1"/>
    </source>
</evidence>
<dbReference type="KEGG" id="bbro:BAU06_02235"/>
<evidence type="ECO:0000256" key="2">
    <source>
        <dbReference type="ARBA" id="ARBA00007069"/>
    </source>
</evidence>
<dbReference type="GO" id="GO:0055085">
    <property type="term" value="P:transmembrane transport"/>
    <property type="evidence" value="ECO:0007669"/>
    <property type="project" value="InterPro"/>
</dbReference>
<evidence type="ECO:0000256" key="8">
    <source>
        <dbReference type="RuleBase" id="RU363032"/>
    </source>
</evidence>
<evidence type="ECO:0000256" key="5">
    <source>
        <dbReference type="ARBA" id="ARBA00022692"/>
    </source>
</evidence>
<evidence type="ECO:0000256" key="1">
    <source>
        <dbReference type="ARBA" id="ARBA00004651"/>
    </source>
</evidence>
<dbReference type="Pfam" id="PF00528">
    <property type="entry name" value="BPD_transp_1"/>
    <property type="match status" value="1"/>
</dbReference>
<evidence type="ECO:0000256" key="7">
    <source>
        <dbReference type="ARBA" id="ARBA00023136"/>
    </source>
</evidence>
<dbReference type="Proteomes" id="UP000092213">
    <property type="component" value="Chromosome"/>
</dbReference>
<feature type="transmembrane region" description="Helical" evidence="8">
    <location>
        <begin position="245"/>
        <end position="267"/>
    </location>
</feature>
<evidence type="ECO:0000256" key="4">
    <source>
        <dbReference type="ARBA" id="ARBA00022475"/>
    </source>
</evidence>
<comment type="similarity">
    <text evidence="2">Belongs to the binding-protein-dependent transport system permease family. CysTW subfamily.</text>
</comment>
<proteinExistence type="inferred from homology"/>
<feature type="domain" description="ABC transmembrane type-1" evidence="9">
    <location>
        <begin position="60"/>
        <end position="266"/>
    </location>
</feature>
<keyword evidence="6 8" id="KW-1133">Transmembrane helix</keyword>
<gene>
    <name evidence="10" type="ORF">BAU06_02235</name>
    <name evidence="11" type="ORF">BAU08_02230</name>
</gene>
<feature type="transmembrane region" description="Helical" evidence="8">
    <location>
        <begin position="12"/>
        <end position="37"/>
    </location>
</feature>
<dbReference type="EMBL" id="CP016170">
    <property type="protein sequence ID" value="ANN65278.1"/>
    <property type="molecule type" value="Genomic_DNA"/>
</dbReference>
<evidence type="ECO:0000259" key="9">
    <source>
        <dbReference type="PROSITE" id="PS50928"/>
    </source>
</evidence>
<dbReference type="STRING" id="463025.BAU08_02230"/>
<dbReference type="CDD" id="cd06261">
    <property type="entry name" value="TM_PBP2"/>
    <property type="match status" value="1"/>
</dbReference>
<name>A0A193FSM0_9BORD</name>
<dbReference type="InterPro" id="IPR000515">
    <property type="entry name" value="MetI-like"/>
</dbReference>
<evidence type="ECO:0000256" key="3">
    <source>
        <dbReference type="ARBA" id="ARBA00022448"/>
    </source>
</evidence>
<comment type="subcellular location">
    <subcellularLocation>
        <location evidence="1 8">Cell membrane</location>
        <topology evidence="1 8">Multi-pass membrane protein</topology>
    </subcellularLocation>
</comment>
<dbReference type="PROSITE" id="PS50928">
    <property type="entry name" value="ABC_TM1"/>
    <property type="match status" value="1"/>
</dbReference>
<feature type="transmembrane region" description="Helical" evidence="8">
    <location>
        <begin position="142"/>
        <end position="166"/>
    </location>
</feature>
<feature type="transmembrane region" description="Helical" evidence="8">
    <location>
        <begin position="94"/>
        <end position="122"/>
    </location>
</feature>
<feature type="transmembrane region" description="Helical" evidence="8">
    <location>
        <begin position="64"/>
        <end position="82"/>
    </location>
</feature>
<keyword evidence="3 8" id="KW-0813">Transport</keyword>
<keyword evidence="7 8" id="KW-0472">Membrane</keyword>
<dbReference type="PANTHER" id="PTHR42929:SF5">
    <property type="entry name" value="ABC TRANSPORTER PERMEASE PROTEIN"/>
    <property type="match status" value="1"/>
</dbReference>
<dbReference type="Gene3D" id="1.10.3720.10">
    <property type="entry name" value="MetI-like"/>
    <property type="match status" value="1"/>
</dbReference>
<dbReference type="PANTHER" id="PTHR42929">
    <property type="entry name" value="INNER MEMBRANE ABC TRANSPORTER PERMEASE PROTEIN YDCU-RELATED-RELATED"/>
    <property type="match status" value="1"/>
</dbReference>
<evidence type="ECO:0000313" key="12">
    <source>
        <dbReference type="Proteomes" id="UP000091897"/>
    </source>
</evidence>
<dbReference type="EMBL" id="CP016171">
    <property type="protein sequence ID" value="ANN70313.1"/>
    <property type="molecule type" value="Genomic_DNA"/>
</dbReference>
<protein>
    <submittedName>
        <fullName evidence="11">Spermidine/putrescine ABC transporter permease</fullName>
    </submittedName>
</protein>
<dbReference type="InterPro" id="IPR035906">
    <property type="entry name" value="MetI-like_sf"/>
</dbReference>
<dbReference type="GO" id="GO:0005886">
    <property type="term" value="C:plasma membrane"/>
    <property type="evidence" value="ECO:0007669"/>
    <property type="project" value="UniProtKB-SubCell"/>
</dbReference>
<feature type="transmembrane region" description="Helical" evidence="8">
    <location>
        <begin position="197"/>
        <end position="225"/>
    </location>
</feature>